<dbReference type="InterPro" id="IPR016032">
    <property type="entry name" value="Sig_transdc_resp-reg_C-effctor"/>
</dbReference>
<evidence type="ECO:0000259" key="5">
    <source>
        <dbReference type="PROSITE" id="PS51755"/>
    </source>
</evidence>
<dbReference type="InterPro" id="IPR001867">
    <property type="entry name" value="OmpR/PhoB-type_DNA-bd"/>
</dbReference>
<name>A0ABQ6BMI8_9NEIS</name>
<dbReference type="NCBIfam" id="NF008296">
    <property type="entry name" value="PRK11083.1"/>
    <property type="match status" value="1"/>
</dbReference>
<keyword evidence="2" id="KW-0597">Phosphoprotein</keyword>
<evidence type="ECO:0000256" key="3">
    <source>
        <dbReference type="PROSITE-ProRule" id="PRU01091"/>
    </source>
</evidence>
<dbReference type="CDD" id="cd17574">
    <property type="entry name" value="REC_OmpR"/>
    <property type="match status" value="1"/>
</dbReference>
<dbReference type="PANTHER" id="PTHR48111">
    <property type="entry name" value="REGULATOR OF RPOS"/>
    <property type="match status" value="1"/>
</dbReference>
<sequence>MTRILLIEDEPAIADTLAFALRREGFEVDWRRLARDGEAALPGAALVILDVGLPDDSGFEVLKRIRRQGEVPVLMLTARADEVDRIVGLELGADDYVVKPFSPREVVARVRAILKRTGARVATTAPATALEHDAAARRLRYRGHWLALTPSEYRVLALLASAPGRVFSRAQLLDALGEAAEDSFERVIDSHVKSVRAKLREIAPDDDPIETHRGFGYSLKDGG</sequence>
<feature type="DNA-binding region" description="OmpR/PhoB-type" evidence="3">
    <location>
        <begin position="119"/>
        <end position="221"/>
    </location>
</feature>
<dbReference type="SMART" id="SM00862">
    <property type="entry name" value="Trans_reg_C"/>
    <property type="match status" value="1"/>
</dbReference>
<dbReference type="CDD" id="cd00383">
    <property type="entry name" value="trans_reg_C"/>
    <property type="match status" value="1"/>
</dbReference>
<dbReference type="PROSITE" id="PS50110">
    <property type="entry name" value="RESPONSE_REGULATORY"/>
    <property type="match status" value="1"/>
</dbReference>
<evidence type="ECO:0000256" key="2">
    <source>
        <dbReference type="PROSITE-ProRule" id="PRU00169"/>
    </source>
</evidence>
<dbReference type="SUPFAM" id="SSF52172">
    <property type="entry name" value="CheY-like"/>
    <property type="match status" value="1"/>
</dbReference>
<dbReference type="Pfam" id="PF00072">
    <property type="entry name" value="Response_reg"/>
    <property type="match status" value="1"/>
</dbReference>
<keyword evidence="7" id="KW-1185">Reference proteome</keyword>
<dbReference type="Gene3D" id="1.10.10.10">
    <property type="entry name" value="Winged helix-like DNA-binding domain superfamily/Winged helix DNA-binding domain"/>
    <property type="match status" value="1"/>
</dbReference>
<dbReference type="SUPFAM" id="SSF46894">
    <property type="entry name" value="C-terminal effector domain of the bipartite response regulators"/>
    <property type="match status" value="1"/>
</dbReference>
<dbReference type="InterPro" id="IPR001789">
    <property type="entry name" value="Sig_transdc_resp-reg_receiver"/>
</dbReference>
<dbReference type="Proteomes" id="UP001156836">
    <property type="component" value="Unassembled WGS sequence"/>
</dbReference>
<dbReference type="InterPro" id="IPR011006">
    <property type="entry name" value="CheY-like_superfamily"/>
</dbReference>
<evidence type="ECO:0000313" key="7">
    <source>
        <dbReference type="Proteomes" id="UP001156836"/>
    </source>
</evidence>
<dbReference type="EMBL" id="BSOZ01000001">
    <property type="protein sequence ID" value="GLS02864.1"/>
    <property type="molecule type" value="Genomic_DNA"/>
</dbReference>
<proteinExistence type="predicted"/>
<gene>
    <name evidence="6" type="primary">creB</name>
    <name evidence="6" type="ORF">GCM10007860_00070</name>
</gene>
<reference evidence="7" key="1">
    <citation type="journal article" date="2019" name="Int. J. Syst. Evol. Microbiol.">
        <title>The Global Catalogue of Microorganisms (GCM) 10K type strain sequencing project: providing services to taxonomists for standard genome sequencing and annotation.</title>
        <authorList>
            <consortium name="The Broad Institute Genomics Platform"/>
            <consortium name="The Broad Institute Genome Sequencing Center for Infectious Disease"/>
            <person name="Wu L."/>
            <person name="Ma J."/>
        </authorList>
    </citation>
    <scope>NUCLEOTIDE SEQUENCE [LARGE SCALE GENOMIC DNA]</scope>
    <source>
        <strain evidence="7">NBRC 104970</strain>
    </source>
</reference>
<dbReference type="PANTHER" id="PTHR48111:SF6">
    <property type="entry name" value="TRANSCRIPTIONAL REGULATORY PROTEIN CREB"/>
    <property type="match status" value="1"/>
</dbReference>
<dbReference type="InterPro" id="IPR039420">
    <property type="entry name" value="WalR-like"/>
</dbReference>
<dbReference type="SMART" id="SM00448">
    <property type="entry name" value="REC"/>
    <property type="match status" value="1"/>
</dbReference>
<organism evidence="6 7">
    <name type="scientific">Chitiniphilus shinanonensis</name>
    <dbReference type="NCBI Taxonomy" id="553088"/>
    <lineage>
        <taxon>Bacteria</taxon>
        <taxon>Pseudomonadati</taxon>
        <taxon>Pseudomonadota</taxon>
        <taxon>Betaproteobacteria</taxon>
        <taxon>Neisseriales</taxon>
        <taxon>Chitinibacteraceae</taxon>
        <taxon>Chitiniphilus</taxon>
    </lineage>
</organism>
<dbReference type="Gene3D" id="6.10.250.690">
    <property type="match status" value="1"/>
</dbReference>
<keyword evidence="1 3" id="KW-0238">DNA-binding</keyword>
<dbReference type="Pfam" id="PF00486">
    <property type="entry name" value="Trans_reg_C"/>
    <property type="match status" value="1"/>
</dbReference>
<comment type="caution">
    <text evidence="6">The sequence shown here is derived from an EMBL/GenBank/DDBJ whole genome shotgun (WGS) entry which is preliminary data.</text>
</comment>
<dbReference type="GO" id="GO:0003677">
    <property type="term" value="F:DNA binding"/>
    <property type="evidence" value="ECO:0007669"/>
    <property type="project" value="UniProtKB-KW"/>
</dbReference>
<protein>
    <submittedName>
        <fullName evidence="6">DNA-binding response regulator</fullName>
    </submittedName>
</protein>
<evidence type="ECO:0000259" key="4">
    <source>
        <dbReference type="PROSITE" id="PS50110"/>
    </source>
</evidence>
<dbReference type="PROSITE" id="PS51755">
    <property type="entry name" value="OMPR_PHOB"/>
    <property type="match status" value="1"/>
</dbReference>
<feature type="modified residue" description="4-aspartylphosphate" evidence="2">
    <location>
        <position position="50"/>
    </location>
</feature>
<evidence type="ECO:0000313" key="6">
    <source>
        <dbReference type="EMBL" id="GLS02864.1"/>
    </source>
</evidence>
<dbReference type="RefSeq" id="WP_018746400.1">
    <property type="nucleotide sequence ID" value="NZ_BSOZ01000001.1"/>
</dbReference>
<dbReference type="Gene3D" id="3.40.50.2300">
    <property type="match status" value="1"/>
</dbReference>
<evidence type="ECO:0000256" key="1">
    <source>
        <dbReference type="ARBA" id="ARBA00023125"/>
    </source>
</evidence>
<dbReference type="InterPro" id="IPR036388">
    <property type="entry name" value="WH-like_DNA-bd_sf"/>
</dbReference>
<feature type="domain" description="Response regulatory" evidence="4">
    <location>
        <begin position="3"/>
        <end position="114"/>
    </location>
</feature>
<accession>A0ABQ6BMI8</accession>
<feature type="domain" description="OmpR/PhoB-type" evidence="5">
    <location>
        <begin position="119"/>
        <end position="221"/>
    </location>
</feature>